<dbReference type="RefSeq" id="XP_007392882.1">
    <property type="nucleotide sequence ID" value="XM_007392820.1"/>
</dbReference>
<proteinExistence type="predicted"/>
<feature type="region of interest" description="Disordered" evidence="1">
    <location>
        <begin position="36"/>
        <end position="71"/>
    </location>
</feature>
<gene>
    <name evidence="3" type="ORF">PHACADRAFT_192678</name>
</gene>
<evidence type="ECO:0000313" key="3">
    <source>
        <dbReference type="EMBL" id="EKM57533.1"/>
    </source>
</evidence>
<keyword evidence="2" id="KW-1133">Transmembrane helix</keyword>
<dbReference type="AlphaFoldDB" id="K5W111"/>
<protein>
    <submittedName>
        <fullName evidence="3">Uncharacterized protein</fullName>
    </submittedName>
</protein>
<keyword evidence="2" id="KW-0812">Transmembrane</keyword>
<evidence type="ECO:0000313" key="4">
    <source>
        <dbReference type="Proteomes" id="UP000008370"/>
    </source>
</evidence>
<keyword evidence="4" id="KW-1185">Reference proteome</keyword>
<name>K5W111_PHACS</name>
<dbReference type="HOGENOM" id="CLU_2740868_0_0_1"/>
<sequence length="71" mass="7614">MNRPHTAANQQRMMLYTAGAIVTAGVLWYGTKGSESVKAARNDQAKPGTPDKKVDENPKAQSGPETRKSAV</sequence>
<evidence type="ECO:0000256" key="1">
    <source>
        <dbReference type="SAM" id="MobiDB-lite"/>
    </source>
</evidence>
<organism evidence="3 4">
    <name type="scientific">Phanerochaete carnosa (strain HHB-10118-sp)</name>
    <name type="common">White-rot fungus</name>
    <name type="synonym">Peniophora carnosa</name>
    <dbReference type="NCBI Taxonomy" id="650164"/>
    <lineage>
        <taxon>Eukaryota</taxon>
        <taxon>Fungi</taxon>
        <taxon>Dikarya</taxon>
        <taxon>Basidiomycota</taxon>
        <taxon>Agaricomycotina</taxon>
        <taxon>Agaricomycetes</taxon>
        <taxon>Polyporales</taxon>
        <taxon>Phanerochaetaceae</taxon>
        <taxon>Phanerochaete</taxon>
    </lineage>
</organism>
<dbReference type="Proteomes" id="UP000008370">
    <property type="component" value="Unassembled WGS sequence"/>
</dbReference>
<feature type="compositionally biased region" description="Basic and acidic residues" evidence="1">
    <location>
        <begin position="38"/>
        <end position="58"/>
    </location>
</feature>
<dbReference type="EMBL" id="JH930470">
    <property type="protein sequence ID" value="EKM57533.1"/>
    <property type="molecule type" value="Genomic_DNA"/>
</dbReference>
<reference evidence="3 4" key="1">
    <citation type="journal article" date="2012" name="BMC Genomics">
        <title>Comparative genomics of the white-rot fungi, Phanerochaete carnosa and P. chrysosporium, to elucidate the genetic basis of the distinct wood types they colonize.</title>
        <authorList>
            <person name="Suzuki H."/>
            <person name="MacDonald J."/>
            <person name="Syed K."/>
            <person name="Salamov A."/>
            <person name="Hori C."/>
            <person name="Aerts A."/>
            <person name="Henrissat B."/>
            <person name="Wiebenga A."/>
            <person name="vanKuyk P.A."/>
            <person name="Barry K."/>
            <person name="Lindquist E."/>
            <person name="LaButti K."/>
            <person name="Lapidus A."/>
            <person name="Lucas S."/>
            <person name="Coutinho P."/>
            <person name="Gong Y."/>
            <person name="Samejima M."/>
            <person name="Mahadevan R."/>
            <person name="Abou-Zaid M."/>
            <person name="de Vries R.P."/>
            <person name="Igarashi K."/>
            <person name="Yadav J.S."/>
            <person name="Grigoriev I.V."/>
            <person name="Master E.R."/>
        </authorList>
    </citation>
    <scope>NUCLEOTIDE SEQUENCE [LARGE SCALE GENOMIC DNA]</scope>
    <source>
        <strain evidence="3 4">HHB-10118-sp</strain>
    </source>
</reference>
<dbReference type="InParanoid" id="K5W111"/>
<evidence type="ECO:0000256" key="2">
    <source>
        <dbReference type="SAM" id="Phobius"/>
    </source>
</evidence>
<dbReference type="GeneID" id="18910865"/>
<keyword evidence="2" id="KW-0472">Membrane</keyword>
<accession>K5W111</accession>
<feature type="transmembrane region" description="Helical" evidence="2">
    <location>
        <begin position="13"/>
        <end position="31"/>
    </location>
</feature>
<dbReference type="KEGG" id="pco:PHACADRAFT_192678"/>